<keyword evidence="9 11" id="KW-0496">Mitochondrion</keyword>
<gene>
    <name evidence="12" type="primary">ORF198710</name>
</gene>
<dbReference type="SUPFAM" id="SSF81514">
    <property type="entry name" value="Subunit X (non-heme 7 kDa protein) of cytochrome bc1 complex (Ubiquinol-cytochrome c reductase)"/>
    <property type="match status" value="1"/>
</dbReference>
<comment type="subunit">
    <text evidence="11">Component of the ubiquinol-cytochrome c oxidoreductase (cytochrome b-c1 complex, complex III, CIII), a multisubunit enzyme composed of 3 respiratory subunits cytochrome b, cytochrome c1 and Rieske protein, 2 core protein subunits, and additional low-molecular weight protein subunits.</text>
</comment>
<evidence type="ECO:0000256" key="8">
    <source>
        <dbReference type="ARBA" id="ARBA00022989"/>
    </source>
</evidence>
<dbReference type="InterPro" id="IPR036656">
    <property type="entry name" value="QCR9_sf"/>
</dbReference>
<sequence length="69" mass="8289">MTLYSFSRQVYNTVFRRTSTFVLAVVIVAYPFERAFNVATENFYRSLNRGKLYDDIKDSFKKEEEEEEE</sequence>
<evidence type="ECO:0000313" key="12">
    <source>
        <dbReference type="EMBL" id="CEK94057.1"/>
    </source>
</evidence>
<evidence type="ECO:0000256" key="4">
    <source>
        <dbReference type="ARBA" id="ARBA00022660"/>
    </source>
</evidence>
<dbReference type="PANTHER" id="PTHR12980:SF0">
    <property type="entry name" value="CYTOCHROME B-C1 COMPLEX SUBUNIT 9"/>
    <property type="match status" value="1"/>
</dbReference>
<evidence type="ECO:0000256" key="10">
    <source>
        <dbReference type="ARBA" id="ARBA00023136"/>
    </source>
</evidence>
<keyword evidence="7 11" id="KW-0249">Electron transport</keyword>
<dbReference type="AlphaFoldDB" id="A0A0B7BMD4"/>
<dbReference type="Pfam" id="PF05365">
    <property type="entry name" value="UCR_UQCRX_QCR9"/>
    <property type="match status" value="1"/>
</dbReference>
<name>A0A0B7BMD4_9EUPU</name>
<reference evidence="12" key="1">
    <citation type="submission" date="2014-12" db="EMBL/GenBank/DDBJ databases">
        <title>Insight into the proteome of Arion vulgaris.</title>
        <authorList>
            <person name="Aradska J."/>
            <person name="Bulat T."/>
            <person name="Smidak R."/>
            <person name="Sarate P."/>
            <person name="Gangsoo J."/>
            <person name="Sialana F."/>
            <person name="Bilban M."/>
            <person name="Lubec G."/>
        </authorList>
    </citation>
    <scope>NUCLEOTIDE SEQUENCE</scope>
    <source>
        <tissue evidence="12">Skin</tissue>
    </source>
</reference>
<accession>A0A0B7BMD4</accession>
<organism evidence="12">
    <name type="scientific">Arion vulgaris</name>
    <dbReference type="NCBI Taxonomy" id="1028688"/>
    <lineage>
        <taxon>Eukaryota</taxon>
        <taxon>Metazoa</taxon>
        <taxon>Spiralia</taxon>
        <taxon>Lophotrochozoa</taxon>
        <taxon>Mollusca</taxon>
        <taxon>Gastropoda</taxon>
        <taxon>Heterobranchia</taxon>
        <taxon>Euthyneura</taxon>
        <taxon>Panpulmonata</taxon>
        <taxon>Eupulmonata</taxon>
        <taxon>Stylommatophora</taxon>
        <taxon>Helicina</taxon>
        <taxon>Arionoidea</taxon>
        <taxon>Arionidae</taxon>
        <taxon>Arion</taxon>
    </lineage>
</organism>
<dbReference type="GO" id="GO:0005743">
    <property type="term" value="C:mitochondrial inner membrane"/>
    <property type="evidence" value="ECO:0007669"/>
    <property type="project" value="UniProtKB-SubCell"/>
</dbReference>
<protein>
    <recommendedName>
        <fullName evidence="11">Complex III subunit 9</fullName>
    </recommendedName>
</protein>
<dbReference type="GO" id="GO:0045275">
    <property type="term" value="C:respiratory chain complex III"/>
    <property type="evidence" value="ECO:0007669"/>
    <property type="project" value="UniProtKB-UniRule"/>
</dbReference>
<comment type="subcellular location">
    <subcellularLocation>
        <location evidence="1 11">Mitochondrion inner membrane</location>
        <topology evidence="1 11">Single-pass membrane protein</topology>
    </subcellularLocation>
</comment>
<dbReference type="InterPro" id="IPR008027">
    <property type="entry name" value="QCR9"/>
</dbReference>
<proteinExistence type="inferred from homology"/>
<keyword evidence="10" id="KW-0472">Membrane</keyword>
<comment type="function">
    <text evidence="11">Component of the ubiquinol-cytochrome c oxidoreductase, a multisubunit transmembrane complex that is part of the mitochondrial electron transport chain which drives oxidative phosphorylation. The complex plays an important role in the uptake of multiple carbon sources present in different host niches.</text>
</comment>
<evidence type="ECO:0000256" key="9">
    <source>
        <dbReference type="ARBA" id="ARBA00023128"/>
    </source>
</evidence>
<keyword evidence="5" id="KW-0812">Transmembrane</keyword>
<evidence type="ECO:0000256" key="5">
    <source>
        <dbReference type="ARBA" id="ARBA00022692"/>
    </source>
</evidence>
<keyword evidence="6 11" id="KW-0999">Mitochondrion inner membrane</keyword>
<keyword evidence="3 11" id="KW-0813">Transport</keyword>
<keyword evidence="4 11" id="KW-0679">Respiratory chain</keyword>
<dbReference type="FunFam" id="1.20.5.260:FF:000001">
    <property type="entry name" value="Cytochrome b-c1 complex subunit 9"/>
    <property type="match status" value="1"/>
</dbReference>
<evidence type="ECO:0000256" key="7">
    <source>
        <dbReference type="ARBA" id="ARBA00022982"/>
    </source>
</evidence>
<dbReference type="EMBL" id="HACG01047192">
    <property type="protein sequence ID" value="CEK94057.1"/>
    <property type="molecule type" value="Transcribed_RNA"/>
</dbReference>
<keyword evidence="8" id="KW-1133">Transmembrane helix</keyword>
<dbReference type="GO" id="GO:0006122">
    <property type="term" value="P:mitochondrial electron transport, ubiquinol to cytochrome c"/>
    <property type="evidence" value="ECO:0007669"/>
    <property type="project" value="UniProtKB-UniRule"/>
</dbReference>
<comment type="similarity">
    <text evidence="2 11">Belongs to the UQCR10/QCR9 family.</text>
</comment>
<evidence type="ECO:0000256" key="1">
    <source>
        <dbReference type="ARBA" id="ARBA00004434"/>
    </source>
</evidence>
<evidence type="ECO:0000256" key="11">
    <source>
        <dbReference type="RuleBase" id="RU368056"/>
    </source>
</evidence>
<evidence type="ECO:0000256" key="2">
    <source>
        <dbReference type="ARBA" id="ARBA00007856"/>
    </source>
</evidence>
<evidence type="ECO:0000256" key="3">
    <source>
        <dbReference type="ARBA" id="ARBA00022448"/>
    </source>
</evidence>
<dbReference type="PANTHER" id="PTHR12980">
    <property type="entry name" value="UBIQUINOL-CYTOCHROME C REDUCTASE COMPLEX, SUBUNIT X"/>
    <property type="match status" value="1"/>
</dbReference>
<evidence type="ECO:0000256" key="6">
    <source>
        <dbReference type="ARBA" id="ARBA00022792"/>
    </source>
</evidence>
<dbReference type="Gene3D" id="1.20.5.260">
    <property type="entry name" value="Cytochrome b-c1 complex subunit 9"/>
    <property type="match status" value="1"/>
</dbReference>